<accession>A0A2A2KLR6</accession>
<feature type="transmembrane region" description="Helical" evidence="1">
    <location>
        <begin position="76"/>
        <end position="97"/>
    </location>
</feature>
<organism evidence="2 3">
    <name type="scientific">Diploscapter pachys</name>
    <dbReference type="NCBI Taxonomy" id="2018661"/>
    <lineage>
        <taxon>Eukaryota</taxon>
        <taxon>Metazoa</taxon>
        <taxon>Ecdysozoa</taxon>
        <taxon>Nematoda</taxon>
        <taxon>Chromadorea</taxon>
        <taxon>Rhabditida</taxon>
        <taxon>Rhabditina</taxon>
        <taxon>Rhabditomorpha</taxon>
        <taxon>Rhabditoidea</taxon>
        <taxon>Rhabditidae</taxon>
        <taxon>Diploscapter</taxon>
    </lineage>
</organism>
<proteinExistence type="predicted"/>
<comment type="caution">
    <text evidence="2">The sequence shown here is derived from an EMBL/GenBank/DDBJ whole genome shotgun (WGS) entry which is preliminary data.</text>
</comment>
<evidence type="ECO:0000313" key="3">
    <source>
        <dbReference type="Proteomes" id="UP000218231"/>
    </source>
</evidence>
<keyword evidence="1" id="KW-1133">Transmembrane helix</keyword>
<sequence length="255" mass="29509">MNRTAKLLVYEGFAEIKGYDLPKRNLIATITENGKVDNIELTSPLYTFVAIEGDVYYEIIDDGIYLTSKISADRNLMMMMIIFILNPINGCIIYLTVEYDNANVHIDMAENITYNRSINPHPFEETLKTFAGYGYNKYLPMDPVTSFTVYQKYIPQMFAQIYFYAPQIDFRYFLYNYGLALPNDLIFNIAFDQYNTVFSLARFLATVHFVNFQGTNQKRLNYVQLNRGATLLVYKGIPEIVGYDFPNKDLVAKIT</sequence>
<dbReference type="Proteomes" id="UP000218231">
    <property type="component" value="Unassembled WGS sequence"/>
</dbReference>
<protein>
    <submittedName>
        <fullName evidence="2">Uncharacterized protein</fullName>
    </submittedName>
</protein>
<evidence type="ECO:0000256" key="1">
    <source>
        <dbReference type="SAM" id="Phobius"/>
    </source>
</evidence>
<keyword evidence="3" id="KW-1185">Reference proteome</keyword>
<name>A0A2A2KLR6_9BILA</name>
<gene>
    <name evidence="2" type="ORF">WR25_11343</name>
</gene>
<reference evidence="2 3" key="1">
    <citation type="journal article" date="2017" name="Curr. Biol.">
        <title>Genome architecture and evolution of a unichromosomal asexual nematode.</title>
        <authorList>
            <person name="Fradin H."/>
            <person name="Zegar C."/>
            <person name="Gutwein M."/>
            <person name="Lucas J."/>
            <person name="Kovtun M."/>
            <person name="Corcoran D."/>
            <person name="Baugh L.R."/>
            <person name="Kiontke K."/>
            <person name="Gunsalus K."/>
            <person name="Fitch D.H."/>
            <person name="Piano F."/>
        </authorList>
    </citation>
    <scope>NUCLEOTIDE SEQUENCE [LARGE SCALE GENOMIC DNA]</scope>
    <source>
        <strain evidence="2">PF1309</strain>
    </source>
</reference>
<dbReference type="AlphaFoldDB" id="A0A2A2KLR6"/>
<keyword evidence="1" id="KW-0472">Membrane</keyword>
<evidence type="ECO:0000313" key="2">
    <source>
        <dbReference type="EMBL" id="PAV74830.1"/>
    </source>
</evidence>
<dbReference type="EMBL" id="LIAE01008276">
    <property type="protein sequence ID" value="PAV74830.1"/>
    <property type="molecule type" value="Genomic_DNA"/>
</dbReference>
<keyword evidence="1" id="KW-0812">Transmembrane</keyword>